<proteinExistence type="predicted"/>
<evidence type="ECO:0000256" key="1">
    <source>
        <dbReference type="SAM" id="MobiDB-lite"/>
    </source>
</evidence>
<feature type="region of interest" description="Disordered" evidence="1">
    <location>
        <begin position="82"/>
        <end position="104"/>
    </location>
</feature>
<protein>
    <submittedName>
        <fullName evidence="2">Uncharacterized protein</fullName>
    </submittedName>
</protein>
<name>A0A2I0L889_PUNGR</name>
<keyword evidence="3" id="KW-1185">Reference proteome</keyword>
<dbReference type="AlphaFoldDB" id="A0A2I0L889"/>
<comment type="caution">
    <text evidence="2">The sequence shown here is derived from an EMBL/GenBank/DDBJ whole genome shotgun (WGS) entry which is preliminary data.</text>
</comment>
<accession>A0A2I0L889</accession>
<dbReference type="Proteomes" id="UP000233551">
    <property type="component" value="Unassembled WGS sequence"/>
</dbReference>
<evidence type="ECO:0000313" key="2">
    <source>
        <dbReference type="EMBL" id="PKI76918.1"/>
    </source>
</evidence>
<organism evidence="2 3">
    <name type="scientific">Punica granatum</name>
    <name type="common">Pomegranate</name>
    <dbReference type="NCBI Taxonomy" id="22663"/>
    <lineage>
        <taxon>Eukaryota</taxon>
        <taxon>Viridiplantae</taxon>
        <taxon>Streptophyta</taxon>
        <taxon>Embryophyta</taxon>
        <taxon>Tracheophyta</taxon>
        <taxon>Spermatophyta</taxon>
        <taxon>Magnoliopsida</taxon>
        <taxon>eudicotyledons</taxon>
        <taxon>Gunneridae</taxon>
        <taxon>Pentapetalae</taxon>
        <taxon>rosids</taxon>
        <taxon>malvids</taxon>
        <taxon>Myrtales</taxon>
        <taxon>Lythraceae</taxon>
        <taxon>Punica</taxon>
    </lineage>
</organism>
<dbReference type="EMBL" id="PGOL01000107">
    <property type="protein sequence ID" value="PKI76918.1"/>
    <property type="molecule type" value="Genomic_DNA"/>
</dbReference>
<evidence type="ECO:0000313" key="3">
    <source>
        <dbReference type="Proteomes" id="UP000233551"/>
    </source>
</evidence>
<gene>
    <name evidence="2" type="ORF">CRG98_002705</name>
</gene>
<sequence>MDPSHPCLRLDVIIPLATDITLVWRTFRPADRAFLRLIIGNLPLLADSPIDWAKLCGPKFRLVRAHMRAPSHGLGVSTFPWGRATNTRDKKSPLPVYDPKVEGR</sequence>
<reference evidence="2 3" key="1">
    <citation type="submission" date="2017-11" db="EMBL/GenBank/DDBJ databases">
        <title>De-novo sequencing of pomegranate (Punica granatum L.) genome.</title>
        <authorList>
            <person name="Akparov Z."/>
            <person name="Amiraslanov A."/>
            <person name="Hajiyeva S."/>
            <person name="Abbasov M."/>
            <person name="Kaur K."/>
            <person name="Hamwieh A."/>
            <person name="Solovyev V."/>
            <person name="Salamov A."/>
            <person name="Braich B."/>
            <person name="Kosarev P."/>
            <person name="Mahmoud A."/>
            <person name="Hajiyev E."/>
            <person name="Babayeva S."/>
            <person name="Izzatullayeva V."/>
            <person name="Mammadov A."/>
            <person name="Mammadov A."/>
            <person name="Sharifova S."/>
            <person name="Ojaghi J."/>
            <person name="Eynullazada K."/>
            <person name="Bayramov B."/>
            <person name="Abdulazimova A."/>
            <person name="Shahmuradov I."/>
        </authorList>
    </citation>
    <scope>NUCLEOTIDE SEQUENCE [LARGE SCALE GENOMIC DNA]</scope>
    <source>
        <strain evidence="3">cv. AG2017</strain>
        <tissue evidence="2">Leaf</tissue>
    </source>
</reference>